<dbReference type="EMBL" id="CACRYJ010000017">
    <property type="protein sequence ID" value="VZO35993.1"/>
    <property type="molecule type" value="Genomic_DNA"/>
</dbReference>
<accession>A0A7M4DGF0</accession>
<reference evidence="2 3" key="1">
    <citation type="submission" date="2019-11" db="EMBL/GenBank/DDBJ databases">
        <authorList>
            <person name="Criscuolo A."/>
        </authorList>
    </citation>
    <scope>NUCLEOTIDE SEQUENCE [LARGE SCALE GENOMIC DNA]</scope>
    <source>
        <strain evidence="2">CIP111667</strain>
    </source>
</reference>
<dbReference type="Proteomes" id="UP000419743">
    <property type="component" value="Unassembled WGS sequence"/>
</dbReference>
<evidence type="ECO:0000313" key="3">
    <source>
        <dbReference type="Proteomes" id="UP000419743"/>
    </source>
</evidence>
<dbReference type="Gene3D" id="3.30.420.40">
    <property type="match status" value="2"/>
</dbReference>
<evidence type="ECO:0000256" key="1">
    <source>
        <dbReference type="ARBA" id="ARBA00006479"/>
    </source>
</evidence>
<dbReference type="InterPro" id="IPR036388">
    <property type="entry name" value="WH-like_DNA-bd_sf"/>
</dbReference>
<dbReference type="InterPro" id="IPR000600">
    <property type="entry name" value="ROK"/>
</dbReference>
<dbReference type="InterPro" id="IPR036390">
    <property type="entry name" value="WH_DNA-bd_sf"/>
</dbReference>
<dbReference type="Pfam" id="PF00480">
    <property type="entry name" value="ROK"/>
    <property type="match status" value="1"/>
</dbReference>
<dbReference type="SUPFAM" id="SSF53067">
    <property type="entry name" value="Actin-like ATPase domain"/>
    <property type="match status" value="1"/>
</dbReference>
<organism evidence="2 3">
    <name type="scientific">Occultella aeris</name>
    <dbReference type="NCBI Taxonomy" id="2761496"/>
    <lineage>
        <taxon>Bacteria</taxon>
        <taxon>Bacillati</taxon>
        <taxon>Actinomycetota</taxon>
        <taxon>Actinomycetes</taxon>
        <taxon>Micrococcales</taxon>
        <taxon>Ruaniaceae</taxon>
        <taxon>Occultella</taxon>
    </lineage>
</organism>
<dbReference type="Gene3D" id="1.10.10.10">
    <property type="entry name" value="Winged helix-like DNA-binding domain superfamily/Winged helix DNA-binding domain"/>
    <property type="match status" value="1"/>
</dbReference>
<evidence type="ECO:0000313" key="2">
    <source>
        <dbReference type="EMBL" id="VZO35993.1"/>
    </source>
</evidence>
<keyword evidence="3" id="KW-1185">Reference proteome</keyword>
<dbReference type="PANTHER" id="PTHR18964:SF149">
    <property type="entry name" value="BIFUNCTIONAL UDP-N-ACETYLGLUCOSAMINE 2-EPIMERASE_N-ACETYLMANNOSAMINE KINASE"/>
    <property type="match status" value="1"/>
</dbReference>
<dbReference type="AlphaFoldDB" id="A0A7M4DGF0"/>
<proteinExistence type="inferred from homology"/>
<protein>
    <submittedName>
        <fullName evidence="2">N-acetylglucosamine repressor</fullName>
    </submittedName>
</protein>
<dbReference type="RefSeq" id="WP_156740026.1">
    <property type="nucleotide sequence ID" value="NZ_CACRYJ010000017.1"/>
</dbReference>
<name>A0A7M4DGF0_9MICO</name>
<comment type="caution">
    <text evidence="2">The sequence shown here is derived from an EMBL/GenBank/DDBJ whole genome shotgun (WGS) entry which is preliminary data.</text>
</comment>
<dbReference type="PANTHER" id="PTHR18964">
    <property type="entry name" value="ROK (REPRESSOR, ORF, KINASE) FAMILY"/>
    <property type="match status" value="1"/>
</dbReference>
<sequence>MTSLGTFDLVDGDLAKITDIAAVTLTAVHRAGQVRRARLPSLTGRSRSAVAEAVAELERVGLIEQGAPIASRRVGRPSPTIRGTDAFLAAAVNPDTDGLHLSLYTIGGTVVRRWFEPSETMLSPQGTVETVSRLLDRAMQDRPDSRLVGMCAAIPGWVNKELQRVESAPHLGWGEVPLAEMLESATGVPTSLVYDAIAGLAAERLWGSARATENAVYFYGGPGGIGAAALVDGHLLSGARGHAVRLGHLIVATSGPKCTCGAVGCLTSLVSAPQIESALRNRVSSDRGDDPFEATYYYVARALRLAVHTFDPELVILGGFFATLLNEDRLRLENALRATGSVESDSFPVLVTPQLGGDHVLAGASHFAFTDLLADPTFVHSPADHTH</sequence>
<dbReference type="InterPro" id="IPR043129">
    <property type="entry name" value="ATPase_NBD"/>
</dbReference>
<dbReference type="SUPFAM" id="SSF46785">
    <property type="entry name" value="Winged helix' DNA-binding domain"/>
    <property type="match status" value="1"/>
</dbReference>
<gene>
    <name evidence="2" type="primary">nagC_3</name>
    <name evidence="2" type="ORF">HALOF300_01197</name>
</gene>
<comment type="similarity">
    <text evidence="1">Belongs to the ROK (NagC/XylR) family.</text>
</comment>